<proteinExistence type="predicted"/>
<dbReference type="AlphaFoldDB" id="A0A645HPR6"/>
<dbReference type="EMBL" id="VSSQ01097868">
    <property type="protein sequence ID" value="MPN41055.1"/>
    <property type="molecule type" value="Genomic_DNA"/>
</dbReference>
<gene>
    <name evidence="1" type="ORF">SDC9_188595</name>
</gene>
<organism evidence="1">
    <name type="scientific">bioreactor metagenome</name>
    <dbReference type="NCBI Taxonomy" id="1076179"/>
    <lineage>
        <taxon>unclassified sequences</taxon>
        <taxon>metagenomes</taxon>
        <taxon>ecological metagenomes</taxon>
    </lineage>
</organism>
<comment type="caution">
    <text evidence="1">The sequence shown here is derived from an EMBL/GenBank/DDBJ whole genome shotgun (WGS) entry which is preliminary data.</text>
</comment>
<protein>
    <recommendedName>
        <fullName evidence="2">DNA methylase N-4/N-6 domain-containing protein</fullName>
    </recommendedName>
</protein>
<dbReference type="InterPro" id="IPR029063">
    <property type="entry name" value="SAM-dependent_MTases_sf"/>
</dbReference>
<reference evidence="1" key="1">
    <citation type="submission" date="2019-08" db="EMBL/GenBank/DDBJ databases">
        <authorList>
            <person name="Kucharzyk K."/>
            <person name="Murdoch R.W."/>
            <person name="Higgins S."/>
            <person name="Loffler F."/>
        </authorList>
    </citation>
    <scope>NUCLEOTIDE SEQUENCE</scope>
</reference>
<evidence type="ECO:0008006" key="2">
    <source>
        <dbReference type="Google" id="ProtNLM"/>
    </source>
</evidence>
<dbReference type="SUPFAM" id="SSF53335">
    <property type="entry name" value="S-adenosyl-L-methionine-dependent methyltransferases"/>
    <property type="match status" value="1"/>
</dbReference>
<evidence type="ECO:0000313" key="1">
    <source>
        <dbReference type="EMBL" id="MPN41055.1"/>
    </source>
</evidence>
<accession>A0A645HPR6</accession>
<dbReference type="Gene3D" id="3.40.50.150">
    <property type="entry name" value="Vaccinia Virus protein VP39"/>
    <property type="match status" value="1"/>
</dbReference>
<sequence length="105" mass="11818">MAELNAGDFDINLTGFTDKQIDNMLADFNVTEVKEDNFDPAAADFFGGSGSTLMAAEQTDRAAYLMEIDPVYCDVIIQRYIKYKSVSDNVFLVRDEQLVLYKDLV</sequence>
<name>A0A645HPR6_9ZZZZ</name>